<evidence type="ECO:0000313" key="2">
    <source>
        <dbReference type="Proteomes" id="UP001154252"/>
    </source>
</evidence>
<dbReference type="EMBL" id="CAJVRC010000835">
    <property type="protein sequence ID" value="CAG8886287.1"/>
    <property type="molecule type" value="Genomic_DNA"/>
</dbReference>
<comment type="caution">
    <text evidence="1">The sequence shown here is derived from an EMBL/GenBank/DDBJ whole genome shotgun (WGS) entry which is preliminary data.</text>
</comment>
<keyword evidence="2" id="KW-1185">Reference proteome</keyword>
<dbReference type="Proteomes" id="UP001154252">
    <property type="component" value="Unassembled WGS sequence"/>
</dbReference>
<accession>A0A9W4P1G0</accession>
<proteinExistence type="predicted"/>
<protein>
    <submittedName>
        <fullName evidence="1">Uncharacterized protein</fullName>
    </submittedName>
</protein>
<name>A0A9W4P1G0_9EURO</name>
<organism evidence="1 2">
    <name type="scientific">Penicillium egyptiacum</name>
    <dbReference type="NCBI Taxonomy" id="1303716"/>
    <lineage>
        <taxon>Eukaryota</taxon>
        <taxon>Fungi</taxon>
        <taxon>Dikarya</taxon>
        <taxon>Ascomycota</taxon>
        <taxon>Pezizomycotina</taxon>
        <taxon>Eurotiomycetes</taxon>
        <taxon>Eurotiomycetidae</taxon>
        <taxon>Eurotiales</taxon>
        <taxon>Aspergillaceae</taxon>
        <taxon>Penicillium</taxon>
    </lineage>
</organism>
<gene>
    <name evidence="1" type="ORF">PEGY_LOCUS816</name>
</gene>
<reference evidence="1" key="1">
    <citation type="submission" date="2021-07" db="EMBL/GenBank/DDBJ databases">
        <authorList>
            <person name="Branca A.L. A."/>
        </authorList>
    </citation>
    <scope>NUCLEOTIDE SEQUENCE</scope>
</reference>
<sequence length="125" mass="14320">MSAPSAVLDFQKERTNFLSWLEDQARLIRHQPKSDTLAEVKANLRERCAKYLDRLTEASIFMACEASDHICVTAKPDRFYNDQVPRMCSLLQIRMPQLAARLGINSKCDMCVHFIIMNILAEPGF</sequence>
<dbReference type="AlphaFoldDB" id="A0A9W4P1G0"/>
<dbReference type="OrthoDB" id="4335330at2759"/>
<evidence type="ECO:0000313" key="1">
    <source>
        <dbReference type="EMBL" id="CAG8886287.1"/>
    </source>
</evidence>